<evidence type="ECO:0000313" key="2">
    <source>
        <dbReference type="Proteomes" id="UP000050455"/>
    </source>
</evidence>
<comment type="caution">
    <text evidence="1">The sequence shown here is derived from an EMBL/GenBank/DDBJ whole genome shotgun (WGS) entry which is preliminary data.</text>
</comment>
<dbReference type="InterPro" id="IPR023393">
    <property type="entry name" value="START-like_dom_sf"/>
</dbReference>
<dbReference type="AlphaFoldDB" id="A0A0P9VB79"/>
<gene>
    <name evidence="1" type="ORF">ALO64_03876</name>
</gene>
<proteinExistence type="predicted"/>
<keyword evidence="2" id="KW-1185">Reference proteome</keyword>
<dbReference type="SUPFAM" id="SSF55961">
    <property type="entry name" value="Bet v1-like"/>
    <property type="match status" value="1"/>
</dbReference>
<dbReference type="GO" id="GO:0006508">
    <property type="term" value="P:proteolysis"/>
    <property type="evidence" value="ECO:0007669"/>
    <property type="project" value="UniProtKB-KW"/>
</dbReference>
<name>A0A0P9VB79_9PSED</name>
<protein>
    <submittedName>
        <fullName evidence="1">Collagenase-related protease</fullName>
    </submittedName>
</protein>
<organism evidence="1 2">
    <name type="scientific">Pseudomonas meliae</name>
    <dbReference type="NCBI Taxonomy" id="86176"/>
    <lineage>
        <taxon>Bacteria</taxon>
        <taxon>Pseudomonadati</taxon>
        <taxon>Pseudomonadota</taxon>
        <taxon>Gammaproteobacteria</taxon>
        <taxon>Pseudomonadales</taxon>
        <taxon>Pseudomonadaceae</taxon>
        <taxon>Pseudomonas</taxon>
    </lineage>
</organism>
<evidence type="ECO:0000313" key="1">
    <source>
        <dbReference type="EMBL" id="KPX87998.1"/>
    </source>
</evidence>
<dbReference type="EMBL" id="LJQT01000256">
    <property type="protein sequence ID" value="KPX87998.1"/>
    <property type="molecule type" value="Genomic_DNA"/>
</dbReference>
<dbReference type="PATRIC" id="fig|86176.4.peg.4379"/>
<dbReference type="GO" id="GO:0008233">
    <property type="term" value="F:peptidase activity"/>
    <property type="evidence" value="ECO:0007669"/>
    <property type="project" value="UniProtKB-KW"/>
</dbReference>
<keyword evidence="1" id="KW-0378">Hydrolase</keyword>
<accession>A0A0P9VB79</accession>
<dbReference type="Gene3D" id="3.30.530.20">
    <property type="match status" value="1"/>
</dbReference>
<reference evidence="1 2" key="1">
    <citation type="submission" date="2015-09" db="EMBL/GenBank/DDBJ databases">
        <title>Genome announcement of multiple Pseudomonas syringae strains.</title>
        <authorList>
            <person name="Thakur S."/>
            <person name="Wang P.W."/>
            <person name="Gong Y."/>
            <person name="Weir B.S."/>
            <person name="Guttman D.S."/>
        </authorList>
    </citation>
    <scope>NUCLEOTIDE SEQUENCE [LARGE SCALE GENOMIC DNA]</scope>
    <source>
        <strain evidence="1 2">ICMP6289</strain>
    </source>
</reference>
<keyword evidence="1" id="KW-0645">Protease</keyword>
<dbReference type="Proteomes" id="UP000050455">
    <property type="component" value="Unassembled WGS sequence"/>
</dbReference>
<sequence length="62" mass="6908">MRVTEVKGFWKMVPKGSNQTEVTYQVHTEPGGSVPSMLANKFVVDAPFNTLKALRERAAQTQ</sequence>